<dbReference type="OrthoDB" id="112290at2"/>
<dbReference type="Pfam" id="PF08892">
    <property type="entry name" value="YqcI_YcgG"/>
    <property type="match status" value="1"/>
</dbReference>
<keyword evidence="2" id="KW-1185">Reference proteome</keyword>
<reference evidence="1 2" key="1">
    <citation type="submission" date="2018-10" db="EMBL/GenBank/DDBJ databases">
        <title>Falsibacillus sp. genome draft.</title>
        <authorList>
            <person name="Shi S."/>
        </authorList>
    </citation>
    <scope>NUCLEOTIDE SEQUENCE [LARGE SCALE GENOMIC DNA]</scope>
    <source>
        <strain evidence="1 2">GY 10110</strain>
    </source>
</reference>
<proteinExistence type="predicted"/>
<dbReference type="EMBL" id="RCVZ01000011">
    <property type="protein sequence ID" value="RLQ94062.1"/>
    <property type="molecule type" value="Genomic_DNA"/>
</dbReference>
<comment type="caution">
    <text evidence="1">The sequence shown here is derived from an EMBL/GenBank/DDBJ whole genome shotgun (WGS) entry which is preliminary data.</text>
</comment>
<evidence type="ECO:0000313" key="1">
    <source>
        <dbReference type="EMBL" id="RLQ94062.1"/>
    </source>
</evidence>
<dbReference type="RefSeq" id="WP_121681578.1">
    <property type="nucleotide sequence ID" value="NZ_RCVZ01000011.1"/>
</dbReference>
<dbReference type="Proteomes" id="UP000276770">
    <property type="component" value="Unassembled WGS sequence"/>
</dbReference>
<organism evidence="1 2">
    <name type="scientific">Falsibacillus albus</name>
    <dbReference type="NCBI Taxonomy" id="2478915"/>
    <lineage>
        <taxon>Bacteria</taxon>
        <taxon>Bacillati</taxon>
        <taxon>Bacillota</taxon>
        <taxon>Bacilli</taxon>
        <taxon>Bacillales</taxon>
        <taxon>Bacillaceae</taxon>
        <taxon>Falsibacillus</taxon>
    </lineage>
</organism>
<evidence type="ECO:0000313" key="2">
    <source>
        <dbReference type="Proteomes" id="UP000276770"/>
    </source>
</evidence>
<sequence length="250" mass="29585">MAVLLTKTEIENETIALSDWQIEAFQSFKKMIADEENTYPCVPGRQGFQSDQLRFSFISDPRLDIAGTELAEILKQYGEISRETGKYASLVLIFETPEDIKRTFDINEYEDLFWTLLSQVSLMDEKRWPDGISQDPSHHSWEFCFHGEPYFAFCATPAHTQRKSRFFTHFLMAFQPRWVFEHMNDQTLLGQNMKKIIRDRLEKYDESPPHPALKWYGQEDNHEWMQYFLRDDETGPSKCPFHNMMRAGKK</sequence>
<dbReference type="PANTHER" id="PTHR40045">
    <property type="entry name" value="YCGG FAMILY PROTEIN"/>
    <property type="match status" value="1"/>
</dbReference>
<dbReference type="InterPro" id="IPR014988">
    <property type="entry name" value="Uncharacterised_YqcI/YcgG"/>
</dbReference>
<name>A0A3L7K088_9BACI</name>
<protein>
    <submittedName>
        <fullName evidence="1">YqcI/YcgG family protein</fullName>
    </submittedName>
</protein>
<dbReference type="AlphaFoldDB" id="A0A3L7K088"/>
<dbReference type="PANTHER" id="PTHR40045:SF1">
    <property type="entry name" value="YQCI_YCGG FAMILY PROTEIN"/>
    <property type="match status" value="1"/>
</dbReference>
<gene>
    <name evidence="1" type="ORF">D9X91_15635</name>
</gene>
<accession>A0A3L7K088</accession>